<organism evidence="1 2">
    <name type="scientific">Lactiplantibacillus plantarum subsp. plantarum</name>
    <dbReference type="NCBI Taxonomy" id="337330"/>
    <lineage>
        <taxon>Bacteria</taxon>
        <taxon>Bacillati</taxon>
        <taxon>Bacillota</taxon>
        <taxon>Bacilli</taxon>
        <taxon>Lactobacillales</taxon>
        <taxon>Lactobacillaceae</taxon>
        <taxon>Lactiplantibacillus</taxon>
    </lineage>
</organism>
<name>A0A2S3U911_LACPN</name>
<dbReference type="EMBL" id="NKCZ01000072">
    <property type="protein sequence ID" value="POD88545.1"/>
    <property type="molecule type" value="Genomic_DNA"/>
</dbReference>
<gene>
    <name evidence="1" type="ORF">S101258_00716</name>
</gene>
<comment type="caution">
    <text evidence="1">The sequence shown here is derived from an EMBL/GenBank/DDBJ whole genome shotgun (WGS) entry which is preliminary data.</text>
</comment>
<evidence type="ECO:0000313" key="1">
    <source>
        <dbReference type="EMBL" id="POD88545.1"/>
    </source>
</evidence>
<dbReference type="Proteomes" id="UP000236990">
    <property type="component" value="Unassembled WGS sequence"/>
</dbReference>
<sequence>MANNYDQIPVVTFSIDVDYFNQLFETARGLARNGMPEALEEANKEYRRAVALSKAFIKNAGAREQEAAQGLERTQVGHGKSGYEPTGTLQGTLEIKLSDDGKSVSIKPMATVADQKRALEAIAGSGSKKPITSQDGVDYYGVYVEYGTYKMAAEPFMKPTGEKVAMRLDNEFERIMRLAVLGSD</sequence>
<protein>
    <submittedName>
        <fullName evidence="1">Uncharacterized protein</fullName>
    </submittedName>
</protein>
<evidence type="ECO:0000313" key="2">
    <source>
        <dbReference type="Proteomes" id="UP000236990"/>
    </source>
</evidence>
<reference evidence="1 2" key="1">
    <citation type="submission" date="2017-06" db="EMBL/GenBank/DDBJ databases">
        <title>Genome sequence of Lactobacillus plantarum subsp. plantarum strain SRCM101258.</title>
        <authorList>
            <person name="Cho S.H."/>
        </authorList>
    </citation>
    <scope>NUCLEOTIDE SEQUENCE [LARGE SCALE GENOMIC DNA]</scope>
    <source>
        <strain evidence="1 2">SRCM101258</strain>
    </source>
</reference>
<proteinExistence type="predicted"/>
<dbReference type="AlphaFoldDB" id="A0A2S3U911"/>
<accession>A0A2S3U911</accession>